<accession>A0ABS4J9J1</accession>
<sequence>MTFFPPFGPQGGLGPQGVPGQQGPQGGPQPPPSPPPQTIPPQPLAATFAVDPGAISRCMFRYTYIWPRSGPGFWFYPVFVGRTSVSGFRWNGFFWMFSGFDLGRIESFSCF</sequence>
<evidence type="ECO:0000313" key="2">
    <source>
        <dbReference type="EMBL" id="MBP1996522.1"/>
    </source>
</evidence>
<dbReference type="RefSeq" id="WP_209979057.1">
    <property type="nucleotide sequence ID" value="NZ_JAGGLB010000051.1"/>
</dbReference>
<keyword evidence="3" id="KW-1185">Reference proteome</keyword>
<evidence type="ECO:0000256" key="1">
    <source>
        <dbReference type="SAM" id="MobiDB-lite"/>
    </source>
</evidence>
<gene>
    <name evidence="2" type="ORF">J2Z66_008170</name>
</gene>
<name>A0ABS4J9J1_9BACL</name>
<dbReference type="EMBL" id="JAGGLB010000051">
    <property type="protein sequence ID" value="MBP1996522.1"/>
    <property type="molecule type" value="Genomic_DNA"/>
</dbReference>
<comment type="caution">
    <text evidence="2">The sequence shown here is derived from an EMBL/GenBank/DDBJ whole genome shotgun (WGS) entry which is preliminary data.</text>
</comment>
<evidence type="ECO:0008006" key="4">
    <source>
        <dbReference type="Google" id="ProtNLM"/>
    </source>
</evidence>
<feature type="compositionally biased region" description="Pro residues" evidence="1">
    <location>
        <begin position="27"/>
        <end position="43"/>
    </location>
</feature>
<feature type="region of interest" description="Disordered" evidence="1">
    <location>
        <begin position="1"/>
        <end position="43"/>
    </location>
</feature>
<dbReference type="Proteomes" id="UP001519287">
    <property type="component" value="Unassembled WGS sequence"/>
</dbReference>
<reference evidence="2 3" key="1">
    <citation type="submission" date="2021-03" db="EMBL/GenBank/DDBJ databases">
        <title>Genomic Encyclopedia of Type Strains, Phase IV (KMG-IV): sequencing the most valuable type-strain genomes for metagenomic binning, comparative biology and taxonomic classification.</title>
        <authorList>
            <person name="Goeker M."/>
        </authorList>
    </citation>
    <scope>NUCLEOTIDE SEQUENCE [LARGE SCALE GENOMIC DNA]</scope>
    <source>
        <strain evidence="2 3">DSM 26048</strain>
    </source>
</reference>
<evidence type="ECO:0000313" key="3">
    <source>
        <dbReference type="Proteomes" id="UP001519287"/>
    </source>
</evidence>
<proteinExistence type="predicted"/>
<organism evidence="2 3">
    <name type="scientific">Paenibacillus eucommiae</name>
    <dbReference type="NCBI Taxonomy" id="1355755"/>
    <lineage>
        <taxon>Bacteria</taxon>
        <taxon>Bacillati</taxon>
        <taxon>Bacillota</taxon>
        <taxon>Bacilli</taxon>
        <taxon>Bacillales</taxon>
        <taxon>Paenibacillaceae</taxon>
        <taxon>Paenibacillus</taxon>
    </lineage>
</organism>
<protein>
    <recommendedName>
        <fullName evidence="4">Transporter</fullName>
    </recommendedName>
</protein>